<gene>
    <name evidence="2" type="primary">LOC106773419</name>
</gene>
<sequence length="181" mass="20455">MQKTFPPKFKGLGSFTIPCSIGNHDVGKTLVNLGESINLMPLSMLKKLGDLEIKPTRMTFQLEYRSIKYPYDVAEDVVVKIDKLKFPMDFVVMEMEENTKIPLILGQPFMRTTKVVIHVDDEALTLKDQDEEVTFNVFDDVQLIQAKQTSCKAKDEVLSVIGLPGKATKTVNRNHSCFSLK</sequence>
<dbReference type="KEGG" id="vra:106773419"/>
<keyword evidence="1" id="KW-1185">Reference proteome</keyword>
<reference evidence="1" key="1">
    <citation type="journal article" date="2014" name="Nat. Commun.">
        <title>Genome sequence of mungbean and insights into evolution within Vigna species.</title>
        <authorList>
            <person name="Kang Y.J."/>
            <person name="Kim S.K."/>
            <person name="Kim M.Y."/>
            <person name="Lestari P."/>
            <person name="Kim K.H."/>
            <person name="Ha B.K."/>
            <person name="Jun T.H."/>
            <person name="Hwang W.J."/>
            <person name="Lee T."/>
            <person name="Lee J."/>
            <person name="Shim S."/>
            <person name="Yoon M.Y."/>
            <person name="Jang Y.E."/>
            <person name="Han K.S."/>
            <person name="Taeprayoon P."/>
            <person name="Yoon N."/>
            <person name="Somta P."/>
            <person name="Tanya P."/>
            <person name="Kim K.S."/>
            <person name="Gwag J.G."/>
            <person name="Moon J.K."/>
            <person name="Lee Y.H."/>
            <person name="Park B.S."/>
            <person name="Bombarely A."/>
            <person name="Doyle J.J."/>
            <person name="Jackson S.A."/>
            <person name="Schafleitner R."/>
            <person name="Srinives P."/>
            <person name="Varshney R.K."/>
            <person name="Lee S.H."/>
        </authorList>
    </citation>
    <scope>NUCLEOTIDE SEQUENCE [LARGE SCALE GENOMIC DNA]</scope>
    <source>
        <strain evidence="1">cv. VC1973A</strain>
    </source>
</reference>
<dbReference type="RefSeq" id="XP_014515600.1">
    <property type="nucleotide sequence ID" value="XM_014660114.1"/>
</dbReference>
<dbReference type="OrthoDB" id="778454at2759"/>
<dbReference type="CDD" id="cd00303">
    <property type="entry name" value="retropepsin_like"/>
    <property type="match status" value="1"/>
</dbReference>
<evidence type="ECO:0000313" key="2">
    <source>
        <dbReference type="RefSeq" id="XP_014515600.1"/>
    </source>
</evidence>
<protein>
    <submittedName>
        <fullName evidence="2">Uncharacterized protein LOC106773419</fullName>
    </submittedName>
</protein>
<reference evidence="2" key="2">
    <citation type="submission" date="2025-08" db="UniProtKB">
        <authorList>
            <consortium name="RefSeq"/>
        </authorList>
    </citation>
    <scope>IDENTIFICATION</scope>
    <source>
        <tissue evidence="2">Leaf</tissue>
    </source>
</reference>
<name>A0A1S3VBF8_VIGRR</name>
<dbReference type="Proteomes" id="UP000087766">
    <property type="component" value="Chromosome 9"/>
</dbReference>
<organism evidence="1 2">
    <name type="scientific">Vigna radiata var. radiata</name>
    <name type="common">Mung bean</name>
    <name type="synonym">Phaseolus aureus</name>
    <dbReference type="NCBI Taxonomy" id="3916"/>
    <lineage>
        <taxon>Eukaryota</taxon>
        <taxon>Viridiplantae</taxon>
        <taxon>Streptophyta</taxon>
        <taxon>Embryophyta</taxon>
        <taxon>Tracheophyta</taxon>
        <taxon>Spermatophyta</taxon>
        <taxon>Magnoliopsida</taxon>
        <taxon>eudicotyledons</taxon>
        <taxon>Gunneridae</taxon>
        <taxon>Pentapetalae</taxon>
        <taxon>rosids</taxon>
        <taxon>fabids</taxon>
        <taxon>Fabales</taxon>
        <taxon>Fabaceae</taxon>
        <taxon>Papilionoideae</taxon>
        <taxon>50 kb inversion clade</taxon>
        <taxon>NPAAA clade</taxon>
        <taxon>indigoferoid/millettioid clade</taxon>
        <taxon>Phaseoleae</taxon>
        <taxon>Vigna</taxon>
    </lineage>
</organism>
<dbReference type="Gene3D" id="2.40.70.10">
    <property type="entry name" value="Acid Proteases"/>
    <property type="match status" value="1"/>
</dbReference>
<accession>A0A1S3VBF8</accession>
<dbReference type="PANTHER" id="PTHR33067:SF9">
    <property type="entry name" value="RNA-DIRECTED DNA POLYMERASE"/>
    <property type="match status" value="1"/>
</dbReference>
<dbReference type="GeneID" id="106773419"/>
<dbReference type="AlphaFoldDB" id="A0A1S3VBF8"/>
<dbReference type="PANTHER" id="PTHR33067">
    <property type="entry name" value="RNA-DIRECTED DNA POLYMERASE-RELATED"/>
    <property type="match status" value="1"/>
</dbReference>
<evidence type="ECO:0000313" key="1">
    <source>
        <dbReference type="Proteomes" id="UP000087766"/>
    </source>
</evidence>
<proteinExistence type="predicted"/>
<dbReference type="InterPro" id="IPR021109">
    <property type="entry name" value="Peptidase_aspartic_dom_sf"/>
</dbReference>